<dbReference type="Proteomes" id="UP000317650">
    <property type="component" value="Chromosome 4"/>
</dbReference>
<accession>A0A4S8KBE8</accession>
<protein>
    <submittedName>
        <fullName evidence="1">Uncharacterized protein</fullName>
    </submittedName>
</protein>
<dbReference type="AlphaFoldDB" id="A0A4S8KBE8"/>
<reference evidence="1 2" key="1">
    <citation type="journal article" date="2019" name="Nat. Plants">
        <title>Genome sequencing of Musa balbisiana reveals subgenome evolution and function divergence in polyploid bananas.</title>
        <authorList>
            <person name="Yao X."/>
        </authorList>
    </citation>
    <scope>NUCLEOTIDE SEQUENCE [LARGE SCALE GENOMIC DNA]</scope>
    <source>
        <strain evidence="2">cv. DH-PKW</strain>
        <tissue evidence="1">Leaves</tissue>
    </source>
</reference>
<proteinExistence type="predicted"/>
<keyword evidence="2" id="KW-1185">Reference proteome</keyword>
<organism evidence="1 2">
    <name type="scientific">Musa balbisiana</name>
    <name type="common">Banana</name>
    <dbReference type="NCBI Taxonomy" id="52838"/>
    <lineage>
        <taxon>Eukaryota</taxon>
        <taxon>Viridiplantae</taxon>
        <taxon>Streptophyta</taxon>
        <taxon>Embryophyta</taxon>
        <taxon>Tracheophyta</taxon>
        <taxon>Spermatophyta</taxon>
        <taxon>Magnoliopsida</taxon>
        <taxon>Liliopsida</taxon>
        <taxon>Zingiberales</taxon>
        <taxon>Musaceae</taxon>
        <taxon>Musa</taxon>
    </lineage>
</organism>
<comment type="caution">
    <text evidence="1">The sequence shown here is derived from an EMBL/GenBank/DDBJ whole genome shotgun (WGS) entry which is preliminary data.</text>
</comment>
<name>A0A4S8KBE8_MUSBA</name>
<gene>
    <name evidence="1" type="ORF">C4D60_Mb04t12160</name>
</gene>
<dbReference type="EMBL" id="PYDT01000001">
    <property type="protein sequence ID" value="THU72440.1"/>
    <property type="molecule type" value="Genomic_DNA"/>
</dbReference>
<evidence type="ECO:0000313" key="2">
    <source>
        <dbReference type="Proteomes" id="UP000317650"/>
    </source>
</evidence>
<sequence>MSLLPTPPPSLRTIPATSDASSTVALRPVVILPVGRVAYHHQAKRGVTALHSSASHSLSETKPPCLSSQRLLLPFAPFRPPPSPPPPLPSAPSSFFRLSPLCACVELGPPLSDINLK</sequence>
<evidence type="ECO:0000313" key="1">
    <source>
        <dbReference type="EMBL" id="THU72440.1"/>
    </source>
</evidence>